<protein>
    <recommendedName>
        <fullName evidence="1">Aspartyl/glutamyl-tRNA(Asn/Gln) amidotransferase subunit C</fullName>
        <shortName evidence="1">Asp/Glu-ADT subunit C</shortName>
        <ecNumber evidence="1">6.3.5.-</ecNumber>
    </recommendedName>
</protein>
<dbReference type="NCBIfam" id="TIGR00135">
    <property type="entry name" value="gatC"/>
    <property type="match status" value="1"/>
</dbReference>
<proteinExistence type="inferred from homology"/>
<evidence type="ECO:0000313" key="3">
    <source>
        <dbReference type="EMBL" id="AGQ19276.1"/>
    </source>
</evidence>
<organism evidence="3">
    <name type="scientific">Candidatus Actinomarina minuta</name>
    <dbReference type="NCBI Taxonomy" id="1389454"/>
    <lineage>
        <taxon>Bacteria</taxon>
        <taxon>Bacillati</taxon>
        <taxon>Actinomycetota</taxon>
        <taxon>Actinomycetes</taxon>
        <taxon>Candidatus Actinomarinidae</taxon>
        <taxon>Candidatus Actinomarinales</taxon>
        <taxon>Candidatus Actinomarineae</taxon>
        <taxon>Candidatus Actinomarinaceae</taxon>
        <taxon>Candidatus Actinomarina</taxon>
    </lineage>
</organism>
<accession>S5DKC0</accession>
<comment type="catalytic activity">
    <reaction evidence="1">
        <text>L-aspartyl-tRNA(Asn) + L-glutamine + ATP + H2O = L-asparaginyl-tRNA(Asn) + L-glutamate + ADP + phosphate + 2 H(+)</text>
        <dbReference type="Rhea" id="RHEA:14513"/>
        <dbReference type="Rhea" id="RHEA-COMP:9674"/>
        <dbReference type="Rhea" id="RHEA-COMP:9677"/>
        <dbReference type="ChEBI" id="CHEBI:15377"/>
        <dbReference type="ChEBI" id="CHEBI:15378"/>
        <dbReference type="ChEBI" id="CHEBI:29985"/>
        <dbReference type="ChEBI" id="CHEBI:30616"/>
        <dbReference type="ChEBI" id="CHEBI:43474"/>
        <dbReference type="ChEBI" id="CHEBI:58359"/>
        <dbReference type="ChEBI" id="CHEBI:78515"/>
        <dbReference type="ChEBI" id="CHEBI:78516"/>
        <dbReference type="ChEBI" id="CHEBI:456216"/>
    </reaction>
</comment>
<dbReference type="GO" id="GO:0050567">
    <property type="term" value="F:glutaminyl-tRNA synthase (glutamine-hydrolyzing) activity"/>
    <property type="evidence" value="ECO:0007669"/>
    <property type="project" value="UniProtKB-UniRule"/>
</dbReference>
<dbReference type="Pfam" id="PF02686">
    <property type="entry name" value="GatC"/>
    <property type="match status" value="1"/>
</dbReference>
<dbReference type="EMBL" id="KC811127">
    <property type="protein sequence ID" value="AGQ19276.1"/>
    <property type="molecule type" value="Genomic_DNA"/>
</dbReference>
<sequence length="94" mass="10726">MTKDFNIDDISNLASIHLEEKEKLKLQKDLEIVLEHVDALKNIDVKDEKIDIHPLSKVLELREDESTPSLSHKDAMKNSPETKDGHFVVPPSIE</sequence>
<dbReference type="Gene3D" id="1.10.20.60">
    <property type="entry name" value="Glu-tRNAGln amidotransferase C subunit, N-terminal domain"/>
    <property type="match status" value="1"/>
</dbReference>
<evidence type="ECO:0000256" key="1">
    <source>
        <dbReference type="HAMAP-Rule" id="MF_00122"/>
    </source>
</evidence>
<comment type="function">
    <text evidence="1">Allows the formation of correctly charged Asn-tRNA(Asn) or Gln-tRNA(Gln) through the transamidation of misacylated Asp-tRNA(Asn) or Glu-tRNA(Gln) in organisms which lack either or both of asparaginyl-tRNA or glutaminyl-tRNA synthetases. The reaction takes place in the presence of glutamine and ATP through an activated phospho-Asp-tRNA(Asn) or phospho-Glu-tRNA(Gln).</text>
</comment>
<reference evidence="3" key="1">
    <citation type="journal article" date="2013" name="Sci. Rep.">
        <title>Metagenomics uncovers a new group of low GC and ultra-small marine Actinobacteria.</title>
        <authorList>
            <person name="Ghai R."/>
            <person name="Mizuno C.M."/>
            <person name="Picazo A."/>
            <person name="Camacho A."/>
            <person name="Rodriguez-Valera F."/>
        </authorList>
    </citation>
    <scope>NUCLEOTIDE SEQUENCE</scope>
</reference>
<dbReference type="EC" id="6.3.5.-" evidence="1"/>
<dbReference type="HAMAP" id="MF_00122">
    <property type="entry name" value="GatC"/>
    <property type="match status" value="1"/>
</dbReference>
<dbReference type="SUPFAM" id="SSF141000">
    <property type="entry name" value="Glu-tRNAGln amidotransferase C subunit"/>
    <property type="match status" value="1"/>
</dbReference>
<comment type="similarity">
    <text evidence="1">Belongs to the GatC family.</text>
</comment>
<dbReference type="AlphaFoldDB" id="S5DKC0"/>
<comment type="catalytic activity">
    <reaction evidence="1">
        <text>L-glutamyl-tRNA(Gln) + L-glutamine + ATP + H2O = L-glutaminyl-tRNA(Gln) + L-glutamate + ADP + phosphate + H(+)</text>
        <dbReference type="Rhea" id="RHEA:17521"/>
        <dbReference type="Rhea" id="RHEA-COMP:9681"/>
        <dbReference type="Rhea" id="RHEA-COMP:9684"/>
        <dbReference type="ChEBI" id="CHEBI:15377"/>
        <dbReference type="ChEBI" id="CHEBI:15378"/>
        <dbReference type="ChEBI" id="CHEBI:29985"/>
        <dbReference type="ChEBI" id="CHEBI:30616"/>
        <dbReference type="ChEBI" id="CHEBI:43474"/>
        <dbReference type="ChEBI" id="CHEBI:58359"/>
        <dbReference type="ChEBI" id="CHEBI:78520"/>
        <dbReference type="ChEBI" id="CHEBI:78521"/>
        <dbReference type="ChEBI" id="CHEBI:456216"/>
    </reaction>
</comment>
<evidence type="ECO:0000256" key="2">
    <source>
        <dbReference type="SAM" id="MobiDB-lite"/>
    </source>
</evidence>
<dbReference type="GO" id="GO:0050566">
    <property type="term" value="F:asparaginyl-tRNA synthase (glutamine-hydrolyzing) activity"/>
    <property type="evidence" value="ECO:0007669"/>
    <property type="project" value="RHEA"/>
</dbReference>
<dbReference type="InterPro" id="IPR036113">
    <property type="entry name" value="Asp/Glu-ADT_sf_sub_c"/>
</dbReference>
<dbReference type="GO" id="GO:0006412">
    <property type="term" value="P:translation"/>
    <property type="evidence" value="ECO:0007669"/>
    <property type="project" value="UniProtKB-UniRule"/>
</dbReference>
<dbReference type="InterPro" id="IPR003837">
    <property type="entry name" value="GatC"/>
</dbReference>
<gene>
    <name evidence="1" type="primary">gatC</name>
</gene>
<keyword evidence="1" id="KW-0648">Protein biosynthesis</keyword>
<dbReference type="GO" id="GO:0006450">
    <property type="term" value="P:regulation of translational fidelity"/>
    <property type="evidence" value="ECO:0007669"/>
    <property type="project" value="InterPro"/>
</dbReference>
<keyword evidence="1" id="KW-0436">Ligase</keyword>
<dbReference type="GO" id="GO:0016740">
    <property type="term" value="F:transferase activity"/>
    <property type="evidence" value="ECO:0007669"/>
    <property type="project" value="UniProtKB-KW"/>
</dbReference>
<keyword evidence="1" id="KW-0067">ATP-binding</keyword>
<dbReference type="GO" id="GO:0005524">
    <property type="term" value="F:ATP binding"/>
    <property type="evidence" value="ECO:0007669"/>
    <property type="project" value="UniProtKB-KW"/>
</dbReference>
<name>S5DKC0_9ACTN</name>
<comment type="subunit">
    <text evidence="1">Heterotrimer of A, B and C subunits.</text>
</comment>
<feature type="compositionally biased region" description="Basic and acidic residues" evidence="2">
    <location>
        <begin position="63"/>
        <end position="86"/>
    </location>
</feature>
<feature type="region of interest" description="Disordered" evidence="2">
    <location>
        <begin position="63"/>
        <end position="94"/>
    </location>
</feature>
<keyword evidence="3" id="KW-0808">Transferase</keyword>
<keyword evidence="1" id="KW-0547">Nucleotide-binding</keyword>